<comment type="caution">
    <text evidence="2">The sequence shown here is derived from an EMBL/GenBank/DDBJ whole genome shotgun (WGS) entry which is preliminary data.</text>
</comment>
<gene>
    <name evidence="2" type="ORF">JOE57_001535</name>
</gene>
<evidence type="ECO:0000259" key="1">
    <source>
        <dbReference type="Pfam" id="PF12146"/>
    </source>
</evidence>
<dbReference type="GO" id="GO:0016787">
    <property type="term" value="F:hydrolase activity"/>
    <property type="evidence" value="ECO:0007669"/>
    <property type="project" value="UniProtKB-KW"/>
</dbReference>
<dbReference type="InterPro" id="IPR029058">
    <property type="entry name" value="AB_hydrolase_fold"/>
</dbReference>
<protein>
    <submittedName>
        <fullName evidence="2">Alpha-beta hydrolase superfamily lysophospholipase</fullName>
    </submittedName>
</protein>
<evidence type="ECO:0000313" key="3">
    <source>
        <dbReference type="Proteomes" id="UP000704762"/>
    </source>
</evidence>
<dbReference type="PRINTS" id="PR00111">
    <property type="entry name" value="ABHYDROLASE"/>
</dbReference>
<dbReference type="InterPro" id="IPR022742">
    <property type="entry name" value="Hydrolase_4"/>
</dbReference>
<name>A0ABS2RHY5_9ACTN</name>
<reference evidence="2 3" key="1">
    <citation type="submission" date="2021-01" db="EMBL/GenBank/DDBJ databases">
        <title>Sequencing the genomes of 1000 actinobacteria strains.</title>
        <authorList>
            <person name="Klenk H.-P."/>
        </authorList>
    </citation>
    <scope>NUCLEOTIDE SEQUENCE [LARGE SCALE GENOMIC DNA]</scope>
    <source>
        <strain evidence="2 3">DSM 18662</strain>
    </source>
</reference>
<sequence>MAPAQEWTFDGFDGRRAARCWVRGTPRYVALLCHGYGEHIGRYEYVAHTLTGHGAAVYGLDHVGHGKSAGERVLITDFELVVDDLHLLADRARADHPGLPVVLIGHSMGGLIAARYAQRHGSELAALVLSGPVLGRWDAVTQLLSLPEIPDTPIDVDTLSRDPDVGRAYAADPLVWHGKFQRRTLEAMAAALETINAGGDLGELPTLWIHGAEDLLVPVDGSREGVERIRGSRFSQQIFPGARHEVFNEENRDEVLSTVTRFIDGVLG</sequence>
<dbReference type="InterPro" id="IPR000073">
    <property type="entry name" value="AB_hydrolase_1"/>
</dbReference>
<dbReference type="Pfam" id="PF12146">
    <property type="entry name" value="Hydrolase_4"/>
    <property type="match status" value="1"/>
</dbReference>
<accession>A0ABS2RHY5</accession>
<dbReference type="RefSeq" id="WP_204917137.1">
    <property type="nucleotide sequence ID" value="NZ_BAAAQP010000002.1"/>
</dbReference>
<dbReference type="Proteomes" id="UP000704762">
    <property type="component" value="Unassembled WGS sequence"/>
</dbReference>
<dbReference type="InterPro" id="IPR051044">
    <property type="entry name" value="MAG_DAG_Lipase"/>
</dbReference>
<dbReference type="PANTHER" id="PTHR11614">
    <property type="entry name" value="PHOSPHOLIPASE-RELATED"/>
    <property type="match status" value="1"/>
</dbReference>
<keyword evidence="3" id="KW-1185">Reference proteome</keyword>
<dbReference type="Gene3D" id="3.40.50.1820">
    <property type="entry name" value="alpha/beta hydrolase"/>
    <property type="match status" value="1"/>
</dbReference>
<dbReference type="SUPFAM" id="SSF53474">
    <property type="entry name" value="alpha/beta-Hydrolases"/>
    <property type="match status" value="1"/>
</dbReference>
<proteinExistence type="predicted"/>
<evidence type="ECO:0000313" key="2">
    <source>
        <dbReference type="EMBL" id="MBM7798614.1"/>
    </source>
</evidence>
<organism evidence="2 3">
    <name type="scientific">Microlunatus panaciterrae</name>
    <dbReference type="NCBI Taxonomy" id="400768"/>
    <lineage>
        <taxon>Bacteria</taxon>
        <taxon>Bacillati</taxon>
        <taxon>Actinomycetota</taxon>
        <taxon>Actinomycetes</taxon>
        <taxon>Propionibacteriales</taxon>
        <taxon>Propionibacteriaceae</taxon>
        <taxon>Microlunatus</taxon>
    </lineage>
</organism>
<keyword evidence="2" id="KW-0378">Hydrolase</keyword>
<dbReference type="EMBL" id="JAFBCF010000001">
    <property type="protein sequence ID" value="MBM7798614.1"/>
    <property type="molecule type" value="Genomic_DNA"/>
</dbReference>
<feature type="domain" description="Serine aminopeptidase S33" evidence="1">
    <location>
        <begin position="25"/>
        <end position="250"/>
    </location>
</feature>